<keyword evidence="4" id="KW-1185">Reference proteome</keyword>
<dbReference type="InterPro" id="IPR000835">
    <property type="entry name" value="HTH_MarR-typ"/>
</dbReference>
<evidence type="ECO:0000259" key="2">
    <source>
        <dbReference type="PROSITE" id="PS50995"/>
    </source>
</evidence>
<keyword evidence="1" id="KW-0238">DNA-binding</keyword>
<dbReference type="AlphaFoldDB" id="A0A9W5PC58"/>
<evidence type="ECO:0000313" key="3">
    <source>
        <dbReference type="EMBL" id="ELS60350.1"/>
    </source>
</evidence>
<organism evidence="3 4">
    <name type="scientific">Bacillus inaquosorum KCTC 13429</name>
    <dbReference type="NCBI Taxonomy" id="1236548"/>
    <lineage>
        <taxon>Bacteria</taxon>
        <taxon>Bacillati</taxon>
        <taxon>Bacillota</taxon>
        <taxon>Bacilli</taxon>
        <taxon>Bacillales</taxon>
        <taxon>Bacillaceae</taxon>
        <taxon>Bacillus</taxon>
    </lineage>
</organism>
<dbReference type="InterPro" id="IPR036388">
    <property type="entry name" value="WH-like_DNA-bd_sf"/>
</dbReference>
<gene>
    <name evidence="3" type="ORF">BSI_33480</name>
</gene>
<sequence>MLNEQKLCQAINLFVEVLLEGTEFVHREINQDVFKHISREQADLLKILKVKGPTSPGSLAMYQNVHKSAISNRLKKLLDKGLVEWDDCPAKSDKRSKLINITTSGETILEELDSAIFNALKGLIDDIDEEHLNSIIEIFTILKSKFKGGDPAE</sequence>
<dbReference type="PANTHER" id="PTHR33164">
    <property type="entry name" value="TRANSCRIPTIONAL REGULATOR, MARR FAMILY"/>
    <property type="match status" value="1"/>
</dbReference>
<protein>
    <submittedName>
        <fullName evidence="3">MarR family transcriptional regulator</fullName>
    </submittedName>
</protein>
<dbReference type="InterPro" id="IPR039422">
    <property type="entry name" value="MarR/SlyA-like"/>
</dbReference>
<evidence type="ECO:0000313" key="4">
    <source>
        <dbReference type="Proteomes" id="UP000011182"/>
    </source>
</evidence>
<dbReference type="EMBL" id="AMXN01000006">
    <property type="protein sequence ID" value="ELS60350.1"/>
    <property type="molecule type" value="Genomic_DNA"/>
</dbReference>
<dbReference type="SMART" id="SM00347">
    <property type="entry name" value="HTH_MARR"/>
    <property type="match status" value="1"/>
</dbReference>
<dbReference type="Gene3D" id="1.10.10.10">
    <property type="entry name" value="Winged helix-like DNA-binding domain superfamily/Winged helix DNA-binding domain"/>
    <property type="match status" value="1"/>
</dbReference>
<feature type="domain" description="HTH marR-type" evidence="2">
    <location>
        <begin position="4"/>
        <end position="144"/>
    </location>
</feature>
<comment type="caution">
    <text evidence="3">The sequence shown here is derived from an EMBL/GenBank/DDBJ whole genome shotgun (WGS) entry which is preliminary data.</text>
</comment>
<dbReference type="Proteomes" id="UP000011182">
    <property type="component" value="Unassembled WGS sequence"/>
</dbReference>
<dbReference type="PANTHER" id="PTHR33164:SF102">
    <property type="entry name" value="TRANSCRIPTIONAL REGULATORY PROTEIN"/>
    <property type="match status" value="1"/>
</dbReference>
<dbReference type="Pfam" id="PF01047">
    <property type="entry name" value="MarR"/>
    <property type="match status" value="1"/>
</dbReference>
<dbReference type="PROSITE" id="PS50995">
    <property type="entry name" value="HTH_MARR_2"/>
    <property type="match status" value="1"/>
</dbReference>
<dbReference type="GO" id="GO:0003677">
    <property type="term" value="F:DNA binding"/>
    <property type="evidence" value="ECO:0007669"/>
    <property type="project" value="UniProtKB-KW"/>
</dbReference>
<dbReference type="GO" id="GO:0003700">
    <property type="term" value="F:DNA-binding transcription factor activity"/>
    <property type="evidence" value="ECO:0007669"/>
    <property type="project" value="InterPro"/>
</dbReference>
<dbReference type="InterPro" id="IPR036390">
    <property type="entry name" value="WH_DNA-bd_sf"/>
</dbReference>
<dbReference type="SUPFAM" id="SSF46785">
    <property type="entry name" value="Winged helix' DNA-binding domain"/>
    <property type="match status" value="1"/>
</dbReference>
<reference evidence="3 4" key="1">
    <citation type="journal article" date="2014" name="Syst. Appl. Microbiol.">
        <title>Genomic insights into the taxonomic status of the three subspecies of Bacillus subtilis.</title>
        <authorList>
            <person name="Yi H."/>
            <person name="Chun J."/>
            <person name="Cha C.J."/>
        </authorList>
    </citation>
    <scope>NUCLEOTIDE SEQUENCE [LARGE SCALE GENOMIC DNA]</scope>
    <source>
        <strain evidence="3 4">KCTC 13429</strain>
    </source>
</reference>
<proteinExistence type="predicted"/>
<dbReference type="GO" id="GO:0006950">
    <property type="term" value="P:response to stress"/>
    <property type="evidence" value="ECO:0007669"/>
    <property type="project" value="TreeGrafter"/>
</dbReference>
<name>A0A9W5PC58_9BACI</name>
<accession>A0A9W5PC58</accession>
<evidence type="ECO:0000256" key="1">
    <source>
        <dbReference type="ARBA" id="ARBA00023125"/>
    </source>
</evidence>